<reference evidence="1 2" key="1">
    <citation type="journal article" date="2016" name="Nat. Commun.">
        <title>Thousands of microbial genomes shed light on interconnected biogeochemical processes in an aquifer system.</title>
        <authorList>
            <person name="Anantharaman K."/>
            <person name="Brown C.T."/>
            <person name="Hug L.A."/>
            <person name="Sharon I."/>
            <person name="Castelle C.J."/>
            <person name="Probst A.J."/>
            <person name="Thomas B.C."/>
            <person name="Singh A."/>
            <person name="Wilkins M.J."/>
            <person name="Karaoz U."/>
            <person name="Brodie E.L."/>
            <person name="Williams K.H."/>
            <person name="Hubbard S.S."/>
            <person name="Banfield J.F."/>
        </authorList>
    </citation>
    <scope>NUCLEOTIDE SEQUENCE [LARGE SCALE GENOMIC DNA]</scope>
</reference>
<dbReference type="InterPro" id="IPR038116">
    <property type="entry name" value="TrpR-like_sf"/>
</dbReference>
<dbReference type="Proteomes" id="UP000178059">
    <property type="component" value="Unassembled WGS sequence"/>
</dbReference>
<dbReference type="InterPro" id="IPR000831">
    <property type="entry name" value="Trp_repress"/>
</dbReference>
<dbReference type="InterPro" id="IPR010921">
    <property type="entry name" value="Trp_repressor/repl_initiator"/>
</dbReference>
<comment type="caution">
    <text evidence="1">The sequence shown here is derived from an EMBL/GenBank/DDBJ whole genome shotgun (WGS) entry which is preliminary data.</text>
</comment>
<dbReference type="Gene3D" id="1.10.1270.10">
    <property type="entry name" value="TrpR-like"/>
    <property type="match status" value="1"/>
</dbReference>
<dbReference type="EMBL" id="MFTT01000024">
    <property type="protein sequence ID" value="OGI69504.1"/>
    <property type="molecule type" value="Genomic_DNA"/>
</dbReference>
<accession>A0A1F6VIP9</accession>
<name>A0A1F6VIP9_9BACT</name>
<dbReference type="Pfam" id="PF01371">
    <property type="entry name" value="Trp_repressor"/>
    <property type="match status" value="1"/>
</dbReference>
<dbReference type="GO" id="GO:0043565">
    <property type="term" value="F:sequence-specific DNA binding"/>
    <property type="evidence" value="ECO:0007669"/>
    <property type="project" value="InterPro"/>
</dbReference>
<proteinExistence type="predicted"/>
<evidence type="ECO:0000313" key="2">
    <source>
        <dbReference type="Proteomes" id="UP000178059"/>
    </source>
</evidence>
<evidence type="ECO:0008006" key="3">
    <source>
        <dbReference type="Google" id="ProtNLM"/>
    </source>
</evidence>
<dbReference type="GO" id="GO:0003700">
    <property type="term" value="F:DNA-binding transcription factor activity"/>
    <property type="evidence" value="ECO:0007669"/>
    <property type="project" value="InterPro"/>
</dbReference>
<protein>
    <recommendedName>
        <fullName evidence="3">Transcriptional regulator</fullName>
    </recommendedName>
</protein>
<sequence length="100" mass="11550">MKPNNKPKDEFLSILIGISSDKKLLDGFFKAILSPREYEEIIHRLQVFKMSFKGFPQRQIASKLKVGLATASRGAREVKKQEKIFKKIFQHAKKTSKNKD</sequence>
<organism evidence="1 2">
    <name type="scientific">Candidatus Nomurabacteria bacterium RIFCSPHIGHO2_01_FULL_42_16</name>
    <dbReference type="NCBI Taxonomy" id="1801743"/>
    <lineage>
        <taxon>Bacteria</taxon>
        <taxon>Candidatus Nomuraibacteriota</taxon>
    </lineage>
</organism>
<evidence type="ECO:0000313" key="1">
    <source>
        <dbReference type="EMBL" id="OGI69504.1"/>
    </source>
</evidence>
<gene>
    <name evidence="1" type="ORF">A2824_03495</name>
</gene>
<dbReference type="STRING" id="1801743.A2824_03495"/>
<dbReference type="SUPFAM" id="SSF48295">
    <property type="entry name" value="TrpR-like"/>
    <property type="match status" value="1"/>
</dbReference>
<dbReference type="AlphaFoldDB" id="A0A1F6VIP9"/>